<dbReference type="OrthoDB" id="2017408at2759"/>
<keyword evidence="21" id="KW-0645">Protease</keyword>
<proteinExistence type="inferred from homology"/>
<dbReference type="PANTHER" id="PTHR30519">
    <property type="entry name" value="5-METHYLTETRAHYDROPTEROYLTRIGLUTAMATE--HOMOCYSTEINE METHYLTRANSFERASE"/>
    <property type="match status" value="1"/>
</dbReference>
<evidence type="ECO:0000256" key="13">
    <source>
        <dbReference type="ARBA" id="ARBA00022833"/>
    </source>
</evidence>
<dbReference type="PRINTS" id="PR00127">
    <property type="entry name" value="CLPPROTEASEP"/>
</dbReference>
<feature type="domain" description="AP2/ERF" evidence="20">
    <location>
        <begin position="50"/>
        <end position="119"/>
    </location>
</feature>
<dbReference type="GO" id="GO:0005634">
    <property type="term" value="C:nucleus"/>
    <property type="evidence" value="ECO:0007669"/>
    <property type="project" value="UniProtKB-SubCell"/>
</dbReference>
<dbReference type="InterPro" id="IPR029045">
    <property type="entry name" value="ClpP/crotonase-like_dom_sf"/>
</dbReference>
<protein>
    <recommendedName>
        <fullName evidence="7">5-methyltetrahydropteroyltriglutamate--homocysteine S-methyltransferase</fullName>
        <ecNumber evidence="7">2.1.1.14</ecNumber>
    </recommendedName>
</protein>
<dbReference type="Gene3D" id="3.30.730.10">
    <property type="entry name" value="AP2/ERF domain"/>
    <property type="match status" value="2"/>
</dbReference>
<dbReference type="GO" id="GO:0006508">
    <property type="term" value="P:proteolysis"/>
    <property type="evidence" value="ECO:0007669"/>
    <property type="project" value="UniProtKB-KW"/>
</dbReference>
<comment type="similarity">
    <text evidence="6">Belongs to the vitamin-B12 independent methionine synthase family.</text>
</comment>
<feature type="domain" description="AP2/ERF" evidence="20">
    <location>
        <begin position="155"/>
        <end position="213"/>
    </location>
</feature>
<evidence type="ECO:0000256" key="9">
    <source>
        <dbReference type="ARBA" id="ARBA00022605"/>
    </source>
</evidence>
<evidence type="ECO:0000256" key="18">
    <source>
        <dbReference type="ARBA" id="ARBA00023242"/>
    </source>
</evidence>
<comment type="caution">
    <text evidence="21">The sequence shown here is derived from an EMBL/GenBank/DDBJ whole genome shotgun (WGS) entry which is preliminary data.</text>
</comment>
<accession>A0A8K0N1Y8</accession>
<dbReference type="EMBL" id="CM017877">
    <property type="protein sequence ID" value="KAG1346298.1"/>
    <property type="molecule type" value="Genomic_DNA"/>
</dbReference>
<keyword evidence="13" id="KW-0862">Zinc</keyword>
<dbReference type="GO" id="GO:0008270">
    <property type="term" value="F:zinc ion binding"/>
    <property type="evidence" value="ECO:0007669"/>
    <property type="project" value="InterPro"/>
</dbReference>
<dbReference type="Proteomes" id="UP000797356">
    <property type="component" value="Chromosome 6"/>
</dbReference>
<dbReference type="SUPFAM" id="SSF54171">
    <property type="entry name" value="DNA-binding domain"/>
    <property type="match status" value="2"/>
</dbReference>
<dbReference type="SUPFAM" id="SSF52096">
    <property type="entry name" value="ClpP/crotonase"/>
    <property type="match status" value="1"/>
</dbReference>
<dbReference type="GO" id="GO:0003700">
    <property type="term" value="F:DNA-binding transcription factor activity"/>
    <property type="evidence" value="ECO:0007669"/>
    <property type="project" value="InterPro"/>
</dbReference>
<keyword evidence="12" id="KW-0677">Repeat</keyword>
<dbReference type="CDD" id="cd07017">
    <property type="entry name" value="S14_ClpP_2"/>
    <property type="match status" value="1"/>
</dbReference>
<keyword evidence="11" id="KW-0479">Metal-binding</keyword>
<evidence type="ECO:0000256" key="11">
    <source>
        <dbReference type="ARBA" id="ARBA00022723"/>
    </source>
</evidence>
<evidence type="ECO:0000256" key="14">
    <source>
        <dbReference type="ARBA" id="ARBA00023015"/>
    </source>
</evidence>
<comment type="subcellular location">
    <subcellularLocation>
        <location evidence="3">Nucleus</location>
    </subcellularLocation>
</comment>
<evidence type="ECO:0000259" key="20">
    <source>
        <dbReference type="PROSITE" id="PS51032"/>
    </source>
</evidence>
<name>A0A8K0N1Y8_COCNU</name>
<dbReference type="Pfam" id="PF08267">
    <property type="entry name" value="Meth_synt_1"/>
    <property type="match status" value="1"/>
</dbReference>
<dbReference type="GO" id="GO:0004252">
    <property type="term" value="F:serine-type endopeptidase activity"/>
    <property type="evidence" value="ECO:0007669"/>
    <property type="project" value="InterPro"/>
</dbReference>
<keyword evidence="10" id="KW-0808">Transferase</keyword>
<keyword evidence="14" id="KW-0805">Transcription regulation</keyword>
<dbReference type="GO" id="GO:0009536">
    <property type="term" value="C:plastid"/>
    <property type="evidence" value="ECO:0007669"/>
    <property type="project" value="UniProtKB-ARBA"/>
</dbReference>
<keyword evidence="8" id="KW-0489">Methyltransferase</keyword>
<dbReference type="FunFam" id="3.30.730.10:FF:000002">
    <property type="entry name" value="AP2-like ethylene-responsive transcription factor"/>
    <property type="match status" value="1"/>
</dbReference>
<evidence type="ECO:0000256" key="6">
    <source>
        <dbReference type="ARBA" id="ARBA00009553"/>
    </source>
</evidence>
<evidence type="ECO:0000313" key="21">
    <source>
        <dbReference type="EMBL" id="KAG1346298.1"/>
    </source>
</evidence>
<reference evidence="21" key="1">
    <citation type="journal article" date="2017" name="Gigascience">
        <title>The genome draft of coconut (Cocos nucifera).</title>
        <authorList>
            <person name="Xiao Y."/>
            <person name="Xu P."/>
            <person name="Fan H."/>
            <person name="Baudouin L."/>
            <person name="Xia W."/>
            <person name="Bocs S."/>
            <person name="Xu J."/>
            <person name="Li Q."/>
            <person name="Guo A."/>
            <person name="Zhou L."/>
            <person name="Li J."/>
            <person name="Wu Y."/>
            <person name="Ma Z."/>
            <person name="Armero A."/>
            <person name="Issali A.E."/>
            <person name="Liu N."/>
            <person name="Peng M."/>
            <person name="Yang Y."/>
        </authorList>
    </citation>
    <scope>NUCLEOTIDE SEQUENCE</scope>
    <source>
        <tissue evidence="21">Spear leaf of Hainan Tall coconut</tissue>
    </source>
</reference>
<dbReference type="AlphaFoldDB" id="A0A8K0N1Y8"/>
<dbReference type="Pfam" id="PF00574">
    <property type="entry name" value="CLP_protease"/>
    <property type="match status" value="1"/>
</dbReference>
<dbReference type="Pfam" id="PF00847">
    <property type="entry name" value="AP2"/>
    <property type="match status" value="2"/>
</dbReference>
<evidence type="ECO:0000256" key="15">
    <source>
        <dbReference type="ARBA" id="ARBA00023125"/>
    </source>
</evidence>
<evidence type="ECO:0000313" key="22">
    <source>
        <dbReference type="Proteomes" id="UP000797356"/>
    </source>
</evidence>
<dbReference type="InterPro" id="IPR038071">
    <property type="entry name" value="UROD/MetE-like_sf"/>
</dbReference>
<dbReference type="EC" id="2.1.1.14" evidence="7"/>
<comment type="cofactor">
    <cofactor evidence="1">
        <name>Zn(2+)</name>
        <dbReference type="ChEBI" id="CHEBI:29105"/>
    </cofactor>
</comment>
<evidence type="ECO:0000256" key="17">
    <source>
        <dbReference type="ARBA" id="ARBA00023167"/>
    </source>
</evidence>
<comment type="pathway">
    <text evidence="4">Amino-acid biosynthesis; L-methionine biosynthesis via de novo pathway; L-methionine from L-homocysteine (MetE route): step 1/1.</text>
</comment>
<dbReference type="UniPathway" id="UPA00051">
    <property type="reaction ID" value="UER00082"/>
</dbReference>
<evidence type="ECO:0000256" key="8">
    <source>
        <dbReference type="ARBA" id="ARBA00022603"/>
    </source>
</evidence>
<evidence type="ECO:0000256" key="16">
    <source>
        <dbReference type="ARBA" id="ARBA00023163"/>
    </source>
</evidence>
<gene>
    <name evidence="21" type="ORF">COCNU_06G001270</name>
</gene>
<dbReference type="GO" id="GO:0004176">
    <property type="term" value="F:ATP-dependent peptidase activity"/>
    <property type="evidence" value="ECO:0007669"/>
    <property type="project" value="InterPro"/>
</dbReference>
<evidence type="ECO:0000256" key="7">
    <source>
        <dbReference type="ARBA" id="ARBA00012034"/>
    </source>
</evidence>
<dbReference type="InterPro" id="IPR036955">
    <property type="entry name" value="AP2/ERF_dom_sf"/>
</dbReference>
<dbReference type="GO" id="GO:0009086">
    <property type="term" value="P:methionine biosynthetic process"/>
    <property type="evidence" value="ECO:0007669"/>
    <property type="project" value="UniProtKB-KW"/>
</dbReference>
<comment type="function">
    <text evidence="2">Catalyzes the transfer of a methyl group from 5-methyltetrahydrofolate to homocysteine resulting in methionine formation.</text>
</comment>
<dbReference type="InterPro" id="IPR001471">
    <property type="entry name" value="AP2/ERF_dom"/>
</dbReference>
<sequence length="1114" mass="124971">MATHPQDSSPKVRCNKRRRREMALPAIATDTSAEIIDQPATSSTVKRSSRFRGVSRHRWTGRFEAHLWDKGSWNATQRKKGKQGKIFYLGAYDEEEAAARAYDLAALKYWGPTTITNFPVSDYEKEIQIMQNMTKEEYLASIRRNSSGFSRGMSKYRGVARHHHNGRWEARIGRVFGNKYLYLGTYSTQEEAAHAYDIAAIEYRGINAVTNFDLSTYIRWLRPGATNALNITQEQHVNGEAHAVQPPTNLFSTAESETLSHCNSFVAENMISSCKEEFVPHEFPGGSSSSKSSPTALSLLLKSSMFRQLVEKNTSALNEEIEEEDMKDWKQQLGADNENRGIFYEGLADMPYGYFPNGNNGRGIELQESVSYYEQIIYSTSESIICNFFSPYNLASSFIQIGRVRAVASHIVGYPWIGPRRELKFALESFWDGRSSAEDPEKVAKDLRTSIWKQMADAGTKFIASNTFSYYDHILDMTSMLGAVPHRYGWTGGEIGFDVFSSMARELKAAGATWVQFDEPTLVLDLDSDQLQALTDAYTQLEESLHGLNVLVETYFADVPSDAYSFCTLLLTWFDETKLDSEIKSWLAFAAQKIMEVNELAKALRGEKNEDIEAEYVKTIKEEISKVVQLQEELDITVLVHGEPERNDMVEYFAEQLKGFAFTVNGWVQSSAAQSMTTGPIKGMLTGPVTILNWSFVRDDQPRFETSYQIALAMKNEVEDLEAAGISVSIMLLLRFSVKVIQIDEAALWEGPPPCKSEQAFYFDWAVHAFGITNSGVNDTTQKPRYGKFGANMQNHKSCPLDRIPPPLPACLPLPPYHFIIILMDNYKNAPRYLYGLSASQMDMFMTEDNPVRRQAEKVTEESISSARNYLDNGGMYSLTGMKEGAAKYSMSVSMYRGGARGYGRPRTAPPDLPSLLLDARIVYLGMPIVPAVTELLVAQFMWLDYDNPSKPIYLYINSPGTQNEKMETVGSETEAYAIADTIGAAMLLSLGAKGYRALQPNASTKLYLPKVNKSSGAVIDMWIKAKELDANTDYYIELLVKGIGKPKEEIAKDVQRPKYFQAQEAIAYGIADKIIDSRDAAYEKRNYDEMLAQSKAMRRAPGAGPQAAPSGFR</sequence>
<evidence type="ECO:0000256" key="10">
    <source>
        <dbReference type="ARBA" id="ARBA00022679"/>
    </source>
</evidence>
<evidence type="ECO:0000256" key="5">
    <source>
        <dbReference type="ARBA" id="ARBA00007039"/>
    </source>
</evidence>
<dbReference type="InterPro" id="IPR013215">
    <property type="entry name" value="Cbl-indep_Met_Synth_N"/>
</dbReference>
<dbReference type="GO" id="GO:0003871">
    <property type="term" value="F:5-methyltetrahydropteroyltriglutamate-homocysteine S-methyltransferase activity"/>
    <property type="evidence" value="ECO:0007669"/>
    <property type="project" value="UniProtKB-EC"/>
</dbReference>
<keyword evidence="21" id="KW-0378">Hydrolase</keyword>
<dbReference type="InterPro" id="IPR016177">
    <property type="entry name" value="DNA-bd_dom_sf"/>
</dbReference>
<evidence type="ECO:0000256" key="19">
    <source>
        <dbReference type="ARBA" id="ARBA00048690"/>
    </source>
</evidence>
<evidence type="ECO:0000256" key="3">
    <source>
        <dbReference type="ARBA" id="ARBA00004123"/>
    </source>
</evidence>
<comment type="catalytic activity">
    <reaction evidence="19">
        <text>5-methyltetrahydropteroyltri-L-glutamate + L-homocysteine = tetrahydropteroyltri-L-glutamate + L-methionine</text>
        <dbReference type="Rhea" id="RHEA:21196"/>
        <dbReference type="ChEBI" id="CHEBI:57844"/>
        <dbReference type="ChEBI" id="CHEBI:58140"/>
        <dbReference type="ChEBI" id="CHEBI:58199"/>
        <dbReference type="ChEBI" id="CHEBI:58207"/>
        <dbReference type="EC" id="2.1.1.14"/>
    </reaction>
</comment>
<dbReference type="Gene3D" id="3.20.20.210">
    <property type="match status" value="5"/>
</dbReference>
<keyword evidence="16" id="KW-0804">Transcription</keyword>
<keyword evidence="17" id="KW-0486">Methionine biosynthesis</keyword>
<reference evidence="21" key="2">
    <citation type="submission" date="2019-07" db="EMBL/GenBank/DDBJ databases">
        <authorList>
            <person name="Yang Y."/>
            <person name="Bocs S."/>
            <person name="Baudouin L."/>
        </authorList>
    </citation>
    <scope>NUCLEOTIDE SEQUENCE</scope>
    <source>
        <tissue evidence="21">Spear leaf of Hainan Tall coconut</tissue>
    </source>
</reference>
<keyword evidence="9" id="KW-0028">Amino-acid biosynthesis</keyword>
<keyword evidence="18" id="KW-0539">Nucleus</keyword>
<dbReference type="Pfam" id="PF01717">
    <property type="entry name" value="Meth_synt_2"/>
    <property type="match status" value="2"/>
</dbReference>
<dbReference type="SMART" id="SM00380">
    <property type="entry name" value="AP2"/>
    <property type="match status" value="2"/>
</dbReference>
<dbReference type="Gene3D" id="3.90.226.10">
    <property type="entry name" value="2-enoyl-CoA Hydratase, Chain A, domain 1"/>
    <property type="match status" value="2"/>
</dbReference>
<dbReference type="InterPro" id="IPR023562">
    <property type="entry name" value="ClpP/TepA"/>
</dbReference>
<evidence type="ECO:0000256" key="4">
    <source>
        <dbReference type="ARBA" id="ARBA00004681"/>
    </source>
</evidence>
<evidence type="ECO:0000256" key="1">
    <source>
        <dbReference type="ARBA" id="ARBA00001947"/>
    </source>
</evidence>
<dbReference type="InterPro" id="IPR001907">
    <property type="entry name" value="ClpP"/>
</dbReference>
<evidence type="ECO:0000256" key="12">
    <source>
        <dbReference type="ARBA" id="ARBA00022737"/>
    </source>
</evidence>
<comment type="similarity">
    <text evidence="5">Belongs to the peptidase S14 family.</text>
</comment>
<dbReference type="SUPFAM" id="SSF51726">
    <property type="entry name" value="UROD/MetE-like"/>
    <property type="match status" value="2"/>
</dbReference>
<dbReference type="GO" id="GO:0003677">
    <property type="term" value="F:DNA binding"/>
    <property type="evidence" value="ECO:0007669"/>
    <property type="project" value="UniProtKB-KW"/>
</dbReference>
<keyword evidence="15" id="KW-0238">DNA-binding</keyword>
<dbReference type="CDD" id="cd00018">
    <property type="entry name" value="AP2"/>
    <property type="match status" value="1"/>
</dbReference>
<dbReference type="PROSITE" id="PS51032">
    <property type="entry name" value="AP2_ERF"/>
    <property type="match status" value="2"/>
</dbReference>
<dbReference type="InterPro" id="IPR002629">
    <property type="entry name" value="Met_Synth_C/arc"/>
</dbReference>
<organism evidence="21 22">
    <name type="scientific">Cocos nucifera</name>
    <name type="common">Coconut palm</name>
    <dbReference type="NCBI Taxonomy" id="13894"/>
    <lineage>
        <taxon>Eukaryota</taxon>
        <taxon>Viridiplantae</taxon>
        <taxon>Streptophyta</taxon>
        <taxon>Embryophyta</taxon>
        <taxon>Tracheophyta</taxon>
        <taxon>Spermatophyta</taxon>
        <taxon>Magnoliopsida</taxon>
        <taxon>Liliopsida</taxon>
        <taxon>Arecaceae</taxon>
        <taxon>Arecoideae</taxon>
        <taxon>Cocoseae</taxon>
        <taxon>Attaleinae</taxon>
        <taxon>Cocos</taxon>
    </lineage>
</organism>
<keyword evidence="22" id="KW-1185">Reference proteome</keyword>
<dbReference type="GO" id="GO:0032259">
    <property type="term" value="P:methylation"/>
    <property type="evidence" value="ECO:0007669"/>
    <property type="project" value="UniProtKB-KW"/>
</dbReference>
<evidence type="ECO:0000256" key="2">
    <source>
        <dbReference type="ARBA" id="ARBA00002777"/>
    </source>
</evidence>